<name>A0A9W6XQ76_9STRA</name>
<dbReference type="OrthoDB" id="39497at2759"/>
<protein>
    <submittedName>
        <fullName evidence="2">Unnamed protein product</fullName>
    </submittedName>
</protein>
<dbReference type="CDD" id="cd04371">
    <property type="entry name" value="DEP"/>
    <property type="match status" value="1"/>
</dbReference>
<dbReference type="EMBL" id="BSXT01001507">
    <property type="protein sequence ID" value="GMF43047.1"/>
    <property type="molecule type" value="Genomic_DNA"/>
</dbReference>
<dbReference type="GO" id="GO:0035556">
    <property type="term" value="P:intracellular signal transduction"/>
    <property type="evidence" value="ECO:0007669"/>
    <property type="project" value="InterPro"/>
</dbReference>
<proteinExistence type="predicted"/>
<dbReference type="PROSITE" id="PS50186">
    <property type="entry name" value="DEP"/>
    <property type="match status" value="1"/>
</dbReference>
<dbReference type="InterPro" id="IPR000591">
    <property type="entry name" value="DEP_dom"/>
</dbReference>
<organism evidence="2 3">
    <name type="scientific">Phytophthora fragariaefolia</name>
    <dbReference type="NCBI Taxonomy" id="1490495"/>
    <lineage>
        <taxon>Eukaryota</taxon>
        <taxon>Sar</taxon>
        <taxon>Stramenopiles</taxon>
        <taxon>Oomycota</taxon>
        <taxon>Peronosporomycetes</taxon>
        <taxon>Peronosporales</taxon>
        <taxon>Peronosporaceae</taxon>
        <taxon>Phytophthora</taxon>
    </lineage>
</organism>
<dbReference type="AlphaFoldDB" id="A0A9W6XQ76"/>
<dbReference type="Gene3D" id="1.10.10.10">
    <property type="entry name" value="Winged helix-like DNA-binding domain superfamily/Winged helix DNA-binding domain"/>
    <property type="match status" value="1"/>
</dbReference>
<gene>
    <name evidence="2" type="ORF">Pfra01_001437200</name>
</gene>
<accession>A0A9W6XQ76</accession>
<sequence>MGSLCSKALAVDVVTKPSVVRDKELGPAALCASMKGSLATGTRYRSPIKRFPNCFAGPDAVSWMLRRRQARDASEAVRKCQTLLRRGLLEQVDGAAEFVNDPKRFYRFTATDAY</sequence>
<evidence type="ECO:0000313" key="3">
    <source>
        <dbReference type="Proteomes" id="UP001165121"/>
    </source>
</evidence>
<keyword evidence="3" id="KW-1185">Reference proteome</keyword>
<reference evidence="2" key="1">
    <citation type="submission" date="2023-04" db="EMBL/GenBank/DDBJ databases">
        <title>Phytophthora fragariaefolia NBRC 109709.</title>
        <authorList>
            <person name="Ichikawa N."/>
            <person name="Sato H."/>
            <person name="Tonouchi N."/>
        </authorList>
    </citation>
    <scope>NUCLEOTIDE SEQUENCE</scope>
    <source>
        <strain evidence="2">NBRC 109709</strain>
    </source>
</reference>
<dbReference type="Pfam" id="PF00610">
    <property type="entry name" value="DEP"/>
    <property type="match status" value="1"/>
</dbReference>
<comment type="caution">
    <text evidence="2">The sequence shown here is derived from an EMBL/GenBank/DDBJ whole genome shotgun (WGS) entry which is preliminary data.</text>
</comment>
<evidence type="ECO:0000313" key="2">
    <source>
        <dbReference type="EMBL" id="GMF43047.1"/>
    </source>
</evidence>
<dbReference type="SMART" id="SM00049">
    <property type="entry name" value="DEP"/>
    <property type="match status" value="1"/>
</dbReference>
<dbReference type="Proteomes" id="UP001165121">
    <property type="component" value="Unassembled WGS sequence"/>
</dbReference>
<feature type="domain" description="DEP" evidence="1">
    <location>
        <begin position="51"/>
        <end position="110"/>
    </location>
</feature>
<dbReference type="InterPro" id="IPR036390">
    <property type="entry name" value="WH_DNA-bd_sf"/>
</dbReference>
<dbReference type="SUPFAM" id="SSF46785">
    <property type="entry name" value="Winged helix' DNA-binding domain"/>
    <property type="match status" value="1"/>
</dbReference>
<dbReference type="InterPro" id="IPR036388">
    <property type="entry name" value="WH-like_DNA-bd_sf"/>
</dbReference>
<evidence type="ECO:0000259" key="1">
    <source>
        <dbReference type="PROSITE" id="PS50186"/>
    </source>
</evidence>